<evidence type="ECO:0000313" key="2">
    <source>
        <dbReference type="EMBL" id="TXB67208.1"/>
    </source>
</evidence>
<dbReference type="Proteomes" id="UP000321721">
    <property type="component" value="Unassembled WGS sequence"/>
</dbReference>
<comment type="caution">
    <text evidence="2">The sequence shown here is derived from an EMBL/GenBank/DDBJ whole genome shotgun (WGS) entry which is preliminary data.</text>
</comment>
<dbReference type="AlphaFoldDB" id="A0A5C6RXW0"/>
<gene>
    <name evidence="2" type="ORF">FRY74_03210</name>
</gene>
<proteinExistence type="predicted"/>
<protein>
    <submittedName>
        <fullName evidence="2">PorT family protein</fullName>
    </submittedName>
</protein>
<dbReference type="InterPro" id="IPR025665">
    <property type="entry name" value="Beta-barrel_OMP_2"/>
</dbReference>
<dbReference type="SUPFAM" id="SSF56925">
    <property type="entry name" value="OMPA-like"/>
    <property type="match status" value="1"/>
</dbReference>
<dbReference type="OrthoDB" id="1001536at2"/>
<dbReference type="RefSeq" id="WP_147098535.1">
    <property type="nucleotide sequence ID" value="NZ_VOOS01000001.1"/>
</dbReference>
<evidence type="ECO:0000259" key="1">
    <source>
        <dbReference type="Pfam" id="PF13568"/>
    </source>
</evidence>
<reference evidence="2 3" key="1">
    <citation type="submission" date="2019-08" db="EMBL/GenBank/DDBJ databases">
        <title>Genome of Vicingus serpentipes NCIMB 15042.</title>
        <authorList>
            <person name="Bowman J.P."/>
        </authorList>
    </citation>
    <scope>NUCLEOTIDE SEQUENCE [LARGE SCALE GENOMIC DNA]</scope>
    <source>
        <strain evidence="2 3">NCIMB 15042</strain>
    </source>
</reference>
<organism evidence="2 3">
    <name type="scientific">Vicingus serpentipes</name>
    <dbReference type="NCBI Taxonomy" id="1926625"/>
    <lineage>
        <taxon>Bacteria</taxon>
        <taxon>Pseudomonadati</taxon>
        <taxon>Bacteroidota</taxon>
        <taxon>Flavobacteriia</taxon>
        <taxon>Flavobacteriales</taxon>
        <taxon>Vicingaceae</taxon>
        <taxon>Vicingus</taxon>
    </lineage>
</organism>
<dbReference type="InterPro" id="IPR011250">
    <property type="entry name" value="OMP/PagP_B-barrel"/>
</dbReference>
<feature type="domain" description="Outer membrane protein beta-barrel" evidence="1">
    <location>
        <begin position="19"/>
        <end position="171"/>
    </location>
</feature>
<name>A0A5C6RXW0_9FLAO</name>
<dbReference type="Pfam" id="PF13568">
    <property type="entry name" value="OMP_b-brl_2"/>
    <property type="match status" value="1"/>
</dbReference>
<accession>A0A5C6RXW0</accession>
<dbReference type="EMBL" id="VOOS01000001">
    <property type="protein sequence ID" value="TXB67208.1"/>
    <property type="molecule type" value="Genomic_DNA"/>
</dbReference>
<sequence>MKFLLSFLFILIFPIFINAQVFNAGVMLGISGSQVEGDGYGGYNKLGFIAGGFANTEFSDKVSTQLEIYYINKGSQKNPRPDKGDVEAFNLNINYIEIPISFRYHYKKFIFEGGLYASKFLSYSMSDQFGERDTGNYPFKSFDFGGFFGINYKINDNFIFNLRSKNSLIPIRDFNNFDQQIGILNKLFNRGWYSLDLNFSVRYQFNKSK</sequence>
<evidence type="ECO:0000313" key="3">
    <source>
        <dbReference type="Proteomes" id="UP000321721"/>
    </source>
</evidence>
<keyword evidence="3" id="KW-1185">Reference proteome</keyword>